<keyword evidence="3" id="KW-1185">Reference proteome</keyword>
<evidence type="ECO:0000313" key="2">
    <source>
        <dbReference type="EMBL" id="QFU83536.1"/>
    </source>
</evidence>
<name>A0A5P9P623_9EURY</name>
<dbReference type="AlphaFoldDB" id="A0A5P9P623"/>
<feature type="compositionally biased region" description="Low complexity" evidence="1">
    <location>
        <begin position="23"/>
        <end position="47"/>
    </location>
</feature>
<gene>
    <name evidence="2" type="ORF">GCU68_13785</name>
</gene>
<dbReference type="Proteomes" id="UP000326170">
    <property type="component" value="Chromosome"/>
</dbReference>
<dbReference type="EMBL" id="CP045488">
    <property type="protein sequence ID" value="QFU83536.1"/>
    <property type="molecule type" value="Genomic_DNA"/>
</dbReference>
<evidence type="ECO:0000313" key="3">
    <source>
        <dbReference type="Proteomes" id="UP000326170"/>
    </source>
</evidence>
<dbReference type="RefSeq" id="WP_152942517.1">
    <property type="nucleotide sequence ID" value="NZ_CP045488.1"/>
</dbReference>
<feature type="compositionally biased region" description="Polar residues" evidence="1">
    <location>
        <begin position="361"/>
        <end position="373"/>
    </location>
</feature>
<feature type="region of interest" description="Disordered" evidence="1">
    <location>
        <begin position="23"/>
        <end position="54"/>
    </location>
</feature>
<dbReference type="OrthoDB" id="205968at2157"/>
<accession>A0A5P9P623</accession>
<organism evidence="2 3">
    <name type="scientific">Natronorubrum aibiense</name>
    <dbReference type="NCBI Taxonomy" id="348826"/>
    <lineage>
        <taxon>Archaea</taxon>
        <taxon>Methanobacteriati</taxon>
        <taxon>Methanobacteriota</taxon>
        <taxon>Stenosarchaea group</taxon>
        <taxon>Halobacteria</taxon>
        <taxon>Halobacteriales</taxon>
        <taxon>Natrialbaceae</taxon>
        <taxon>Natronorubrum</taxon>
    </lineage>
</organism>
<protein>
    <submittedName>
        <fullName evidence="2">Uncharacterized protein</fullName>
    </submittedName>
</protein>
<dbReference type="GeneID" id="42302134"/>
<evidence type="ECO:0000256" key="1">
    <source>
        <dbReference type="SAM" id="MobiDB-lite"/>
    </source>
</evidence>
<dbReference type="KEGG" id="nas:GCU68_13785"/>
<reference evidence="2 3" key="1">
    <citation type="journal article" date="2007" name="Int. J. Syst. Evol. Microbiol.">
        <title>Natronorubrum sulfidifaciens sp. nov., an extremely haloalkaliphilic archaeon isolated from Aiding salt lake in Xin-Jiang, China.</title>
        <authorList>
            <person name="Cui H.L."/>
            <person name="Tohty D."/>
            <person name="Liu H.C."/>
            <person name="Liu S.J."/>
            <person name="Oren A."/>
            <person name="Zhou P.J."/>
        </authorList>
    </citation>
    <scope>NUCLEOTIDE SEQUENCE [LARGE SCALE GENOMIC DNA]</scope>
    <source>
        <strain evidence="2 3">7-3</strain>
    </source>
</reference>
<proteinExistence type="predicted"/>
<feature type="region of interest" description="Disordered" evidence="1">
    <location>
        <begin position="353"/>
        <end position="373"/>
    </location>
</feature>
<sequence length="373" mass="39872">MNRRTLLRGVTAGSLVPAASVGTATLGDDTAGTTTADEGASDTGTDTDPADGEETPVSVRIVELPDEITGGALLEWTVEVENLTAEAIRPTLEYVVDGEQAGNITLTVGPGETERPFPPSYRTEPVAEADEVTVRVEVDGGVDADERTVGLRETPELDPTLQFPDPELAVQPETTVQFEVGAVDPDVFQTTTWWIDGENVGDTLANPWQGVYYVEQDAHYWQESFETDGTYEVVAGVDVDGEQYRANWTVTVTPNGLQRPTIDAARPAAGTLEVTPDESVTFELDVADPDGTLERVVWWLSQADRLLGVSDVSGASDTATLSVDSGLCDTFQVIPWVITSDGTVTTEPVWNVSDPTLEAPETTTAGSNSDCPY</sequence>